<organism evidence="1 2">
    <name type="scientific">Coemansia helicoidea</name>
    <dbReference type="NCBI Taxonomy" id="1286919"/>
    <lineage>
        <taxon>Eukaryota</taxon>
        <taxon>Fungi</taxon>
        <taxon>Fungi incertae sedis</taxon>
        <taxon>Zoopagomycota</taxon>
        <taxon>Kickxellomycotina</taxon>
        <taxon>Kickxellomycetes</taxon>
        <taxon>Kickxellales</taxon>
        <taxon>Kickxellaceae</taxon>
        <taxon>Coemansia</taxon>
    </lineage>
</organism>
<proteinExistence type="predicted"/>
<dbReference type="Proteomes" id="UP001140087">
    <property type="component" value="Unassembled WGS sequence"/>
</dbReference>
<feature type="non-terminal residue" evidence="1">
    <location>
        <position position="611"/>
    </location>
</feature>
<evidence type="ECO:0000313" key="1">
    <source>
        <dbReference type="EMBL" id="KAJ2795425.1"/>
    </source>
</evidence>
<dbReference type="EMBL" id="JANBUN010002172">
    <property type="protein sequence ID" value="KAJ2795425.1"/>
    <property type="molecule type" value="Genomic_DNA"/>
</dbReference>
<accession>A0ACC1KVK9</accession>
<reference evidence="1" key="1">
    <citation type="submission" date="2022-07" db="EMBL/GenBank/DDBJ databases">
        <title>Phylogenomic reconstructions and comparative analyses of Kickxellomycotina fungi.</title>
        <authorList>
            <person name="Reynolds N.K."/>
            <person name="Stajich J.E."/>
            <person name="Barry K."/>
            <person name="Grigoriev I.V."/>
            <person name="Crous P."/>
            <person name="Smith M.E."/>
        </authorList>
    </citation>
    <scope>NUCLEOTIDE SEQUENCE</scope>
    <source>
        <strain evidence="1">BCRC 34780</strain>
    </source>
</reference>
<name>A0ACC1KVK9_9FUNG</name>
<protein>
    <submittedName>
        <fullName evidence="1">Uncharacterized protein</fullName>
    </submittedName>
</protein>
<sequence>MGDTEDREKFRSPPTNADYEALKIPLLTVWRHAESLPRLEEHVTQQHFLGKHARQFARHVLLRLMMRNDFDVSDHINETFFSELIQHLTTRNEREAKPRTMRMRALIAPHVPGYMALARLQPIDVRYPGGPAMYDAIKMETEYNNNVSLRYGDLLRVAAEQLLIARELELHPELRVEGRSQSATNSAIRPRVKAAATRAKAAVVLGRPGVRGLDPATRRALRPLDAVFRTYKPRQQFEDGDLESDSHLHPEKHFRAFWVLARVIAQAGGKVRQVFPQRRSFIPAHCKIDTRILCDNILQTRRVPAKDFLEAWSRVVDTDHRAFQPARTADPAVQRKFCGSVETDGVSLCILKMTDAAKKSQRVYHPVEGEAKPKKHHRHKRKRPRRGGDGDDGSDETPRPPAEIPYLKDVDKDTLQRMKRKKNTLVLDPGCARQLHGVHESSTPERPDVYSLSRLEIDRRRHTGRHHKVLRKVKRHYPGGDVRAAEHRLSLVSGKPLDIAGSDQHIMAMAREWTLLSRFYTTTETVHANSRHQWHQRREEALRRNQDALQPNQDGLDADDEEELQAADDVLGEDGLDDDDDDEIQTAGDAPREDGRDAVPAVVPLSKGQRR</sequence>
<comment type="caution">
    <text evidence="1">The sequence shown here is derived from an EMBL/GenBank/DDBJ whole genome shotgun (WGS) entry which is preliminary data.</text>
</comment>
<keyword evidence="2" id="KW-1185">Reference proteome</keyword>
<evidence type="ECO:0000313" key="2">
    <source>
        <dbReference type="Proteomes" id="UP001140087"/>
    </source>
</evidence>
<gene>
    <name evidence="1" type="ORF">H4R21_005117</name>
</gene>